<gene>
    <name evidence="3" type="ORF">V2S66_01240</name>
</gene>
<dbReference type="SUPFAM" id="SSF50118">
    <property type="entry name" value="Cell growth inhibitor/plasmid maintenance toxic component"/>
    <property type="match status" value="1"/>
</dbReference>
<evidence type="ECO:0000313" key="4">
    <source>
        <dbReference type="Proteomes" id="UP001344658"/>
    </source>
</evidence>
<dbReference type="RefSeq" id="WP_330792424.1">
    <property type="nucleotide sequence ID" value="NZ_JAZEWV010000001.1"/>
</dbReference>
<evidence type="ECO:0000256" key="1">
    <source>
        <dbReference type="ARBA" id="ARBA00007521"/>
    </source>
</evidence>
<sequence>MSATMWWAVAAVAALALIAALVDGRARSGRPVRRRTAAKRSGTVPARGEVWWASVPYEDRPGAKDRPCLVLSVRGRTARVAKITSRSHAELPGVVALPAGTVDDPAGRQSYLQSTELRDVPLPDFRRRAGALDPRFMQQLDLS</sequence>
<dbReference type="Proteomes" id="UP001344658">
    <property type="component" value="Unassembled WGS sequence"/>
</dbReference>
<reference evidence="3 4" key="1">
    <citation type="submission" date="2023-12" db="EMBL/GenBank/DDBJ databases">
        <title>Streptomyces sp. V4-01.</title>
        <authorList>
            <person name="Somphong A."/>
            <person name="Phongsopitanun W."/>
        </authorList>
    </citation>
    <scope>NUCLEOTIDE SEQUENCE [LARGE SCALE GENOMIC DNA]</scope>
    <source>
        <strain evidence="3 4">V4-01</strain>
    </source>
</reference>
<dbReference type="Gene3D" id="2.30.30.110">
    <property type="match status" value="1"/>
</dbReference>
<evidence type="ECO:0000313" key="3">
    <source>
        <dbReference type="EMBL" id="MEE4540591.1"/>
    </source>
</evidence>
<evidence type="ECO:0000256" key="2">
    <source>
        <dbReference type="ARBA" id="ARBA00022649"/>
    </source>
</evidence>
<keyword evidence="2" id="KW-1277">Toxin-antitoxin system</keyword>
<dbReference type="InterPro" id="IPR011067">
    <property type="entry name" value="Plasmid_toxin/cell-grow_inhib"/>
</dbReference>
<organism evidence="3 4">
    <name type="scientific">Actinacidiphila polyblastidii</name>
    <dbReference type="NCBI Taxonomy" id="3110430"/>
    <lineage>
        <taxon>Bacteria</taxon>
        <taxon>Bacillati</taxon>
        <taxon>Actinomycetota</taxon>
        <taxon>Actinomycetes</taxon>
        <taxon>Kitasatosporales</taxon>
        <taxon>Streptomycetaceae</taxon>
        <taxon>Actinacidiphila</taxon>
    </lineage>
</organism>
<accession>A0ABU7P463</accession>
<protein>
    <submittedName>
        <fullName evidence="3">Type II toxin-antitoxin system PemK/MazF family toxin</fullName>
    </submittedName>
</protein>
<comment type="caution">
    <text evidence="3">The sequence shown here is derived from an EMBL/GenBank/DDBJ whole genome shotgun (WGS) entry which is preliminary data.</text>
</comment>
<keyword evidence="4" id="KW-1185">Reference proteome</keyword>
<comment type="similarity">
    <text evidence="1">Belongs to the PemK/MazF family.</text>
</comment>
<dbReference type="InterPro" id="IPR003477">
    <property type="entry name" value="PemK-like"/>
</dbReference>
<dbReference type="EMBL" id="JAZEWV010000001">
    <property type="protein sequence ID" value="MEE4540591.1"/>
    <property type="molecule type" value="Genomic_DNA"/>
</dbReference>
<name>A0ABU7P463_9ACTN</name>
<proteinExistence type="inferred from homology"/>
<dbReference type="Pfam" id="PF02452">
    <property type="entry name" value="PemK_toxin"/>
    <property type="match status" value="1"/>
</dbReference>